<evidence type="ECO:0000256" key="3">
    <source>
        <dbReference type="ARBA" id="ARBA00023002"/>
    </source>
</evidence>
<proteinExistence type="inferred from homology"/>
<dbReference type="PANTHER" id="PTHR43963">
    <property type="entry name" value="CARBONYL REDUCTASE 1-RELATED"/>
    <property type="match status" value="1"/>
</dbReference>
<evidence type="ECO:0000256" key="2">
    <source>
        <dbReference type="ARBA" id="ARBA00022857"/>
    </source>
</evidence>
<gene>
    <name evidence="5" type="ORF">BDV96DRAFT_593085</name>
</gene>
<dbReference type="InterPro" id="IPR002347">
    <property type="entry name" value="SDR_fam"/>
</dbReference>
<evidence type="ECO:0000313" key="5">
    <source>
        <dbReference type="EMBL" id="KAF2122559.1"/>
    </source>
</evidence>
<keyword evidence="6" id="KW-1185">Reference proteome</keyword>
<dbReference type="Proteomes" id="UP000799770">
    <property type="component" value="Unassembled WGS sequence"/>
</dbReference>
<keyword evidence="3" id="KW-0560">Oxidoreductase</keyword>
<accession>A0A6A5ZST4</accession>
<dbReference type="PRINTS" id="PR00081">
    <property type="entry name" value="GDHRDH"/>
</dbReference>
<dbReference type="PANTHER" id="PTHR43963:SF6">
    <property type="entry name" value="CHAIN DEHYDROGENASE FAMILY PROTEIN, PUTATIVE (AFU_ORTHOLOGUE AFUA_3G15350)-RELATED"/>
    <property type="match status" value="1"/>
</dbReference>
<dbReference type="PRINTS" id="PR00080">
    <property type="entry name" value="SDRFAMILY"/>
</dbReference>
<dbReference type="Gene3D" id="3.40.50.720">
    <property type="entry name" value="NAD(P)-binding Rossmann-like Domain"/>
    <property type="match status" value="1"/>
</dbReference>
<comment type="similarity">
    <text evidence="1 4">Belongs to the short-chain dehydrogenases/reductases (SDR) family.</text>
</comment>
<dbReference type="SUPFAM" id="SSF51735">
    <property type="entry name" value="NAD(P)-binding Rossmann-fold domains"/>
    <property type="match status" value="1"/>
</dbReference>
<name>A0A6A5ZST4_9PLEO</name>
<sequence>MPSTSKTIALISGGNAGIGLAVATQLAKDHGYHVIIGSRNESAGKDVAATLVSDGFSASAVQLDVTSDTSIEIAVRKISEEFGVLDVLINNAGILIDTLEGNEKPKTRELFNQTYNTNVTGAACLTEACLPLLRKASVPRVIFVSSRMGSVSEATNKETLYYNIDYKAYDASKAAVNMLAINYARILEDVGAMVNAVCPGLVQTKLTKFHPYGTSVELGAVRIVQLATAEKGGPTATFSDKDGVVPW</sequence>
<dbReference type="EMBL" id="ML977310">
    <property type="protein sequence ID" value="KAF2122559.1"/>
    <property type="molecule type" value="Genomic_DNA"/>
</dbReference>
<evidence type="ECO:0000256" key="1">
    <source>
        <dbReference type="ARBA" id="ARBA00006484"/>
    </source>
</evidence>
<dbReference type="InterPro" id="IPR036291">
    <property type="entry name" value="NAD(P)-bd_dom_sf"/>
</dbReference>
<keyword evidence="2" id="KW-0521">NADP</keyword>
<dbReference type="Pfam" id="PF00106">
    <property type="entry name" value="adh_short"/>
    <property type="match status" value="1"/>
</dbReference>
<dbReference type="OrthoDB" id="191139at2759"/>
<dbReference type="AlphaFoldDB" id="A0A6A5ZST4"/>
<protein>
    <submittedName>
        <fullName evidence="5">Short chain dehydrogenase reductase</fullName>
    </submittedName>
</protein>
<evidence type="ECO:0000313" key="6">
    <source>
        <dbReference type="Proteomes" id="UP000799770"/>
    </source>
</evidence>
<reference evidence="5" key="1">
    <citation type="journal article" date="2020" name="Stud. Mycol.">
        <title>101 Dothideomycetes genomes: a test case for predicting lifestyles and emergence of pathogens.</title>
        <authorList>
            <person name="Haridas S."/>
            <person name="Albert R."/>
            <person name="Binder M."/>
            <person name="Bloem J."/>
            <person name="Labutti K."/>
            <person name="Salamov A."/>
            <person name="Andreopoulos B."/>
            <person name="Baker S."/>
            <person name="Barry K."/>
            <person name="Bills G."/>
            <person name="Bluhm B."/>
            <person name="Cannon C."/>
            <person name="Castanera R."/>
            <person name="Culley D."/>
            <person name="Daum C."/>
            <person name="Ezra D."/>
            <person name="Gonzalez J."/>
            <person name="Henrissat B."/>
            <person name="Kuo A."/>
            <person name="Liang C."/>
            <person name="Lipzen A."/>
            <person name="Lutzoni F."/>
            <person name="Magnuson J."/>
            <person name="Mondo S."/>
            <person name="Nolan M."/>
            <person name="Ohm R."/>
            <person name="Pangilinan J."/>
            <person name="Park H.-J."/>
            <person name="Ramirez L."/>
            <person name="Alfaro M."/>
            <person name="Sun H."/>
            <person name="Tritt A."/>
            <person name="Yoshinaga Y."/>
            <person name="Zwiers L.-H."/>
            <person name="Turgeon B."/>
            <person name="Goodwin S."/>
            <person name="Spatafora J."/>
            <person name="Crous P."/>
            <person name="Grigoriev I."/>
        </authorList>
    </citation>
    <scope>NUCLEOTIDE SEQUENCE</scope>
    <source>
        <strain evidence="5">CBS 627.86</strain>
    </source>
</reference>
<dbReference type="GO" id="GO:0016491">
    <property type="term" value="F:oxidoreductase activity"/>
    <property type="evidence" value="ECO:0007669"/>
    <property type="project" value="UniProtKB-KW"/>
</dbReference>
<evidence type="ECO:0000256" key="4">
    <source>
        <dbReference type="RuleBase" id="RU000363"/>
    </source>
</evidence>
<organism evidence="5 6">
    <name type="scientific">Lophiotrema nucula</name>
    <dbReference type="NCBI Taxonomy" id="690887"/>
    <lineage>
        <taxon>Eukaryota</taxon>
        <taxon>Fungi</taxon>
        <taxon>Dikarya</taxon>
        <taxon>Ascomycota</taxon>
        <taxon>Pezizomycotina</taxon>
        <taxon>Dothideomycetes</taxon>
        <taxon>Pleosporomycetidae</taxon>
        <taxon>Pleosporales</taxon>
        <taxon>Lophiotremataceae</taxon>
        <taxon>Lophiotrema</taxon>
    </lineage>
</organism>